<organism evidence="1">
    <name type="scientific">marine sediment metagenome</name>
    <dbReference type="NCBI Taxonomy" id="412755"/>
    <lineage>
        <taxon>unclassified sequences</taxon>
        <taxon>metagenomes</taxon>
        <taxon>ecological metagenomes</taxon>
    </lineage>
</organism>
<comment type="caution">
    <text evidence="1">The sequence shown here is derived from an EMBL/GenBank/DDBJ whole genome shotgun (WGS) entry which is preliminary data.</text>
</comment>
<proteinExistence type="predicted"/>
<gene>
    <name evidence="1" type="ORF">LCGC14_2817620</name>
</gene>
<name>A0A0F8YI07_9ZZZZ</name>
<protein>
    <submittedName>
        <fullName evidence="1">Uncharacterized protein</fullName>
    </submittedName>
</protein>
<dbReference type="EMBL" id="LAZR01053312">
    <property type="protein sequence ID" value="KKK81023.1"/>
    <property type="molecule type" value="Genomic_DNA"/>
</dbReference>
<sequence>MGLFLEPVFGAEVGHPYRWALLDVFSGHKIFRPYYRDNRYIHYTRKATAERRDVLAVQTDQHSHLTTVRRTHIMFLTAFHREFYEDGKYVEVWNDPINYILENPVDYTQAFDDSEKRIGNYRMGVR</sequence>
<dbReference type="AlphaFoldDB" id="A0A0F8YI07"/>
<feature type="non-terminal residue" evidence="1">
    <location>
        <position position="126"/>
    </location>
</feature>
<reference evidence="1" key="1">
    <citation type="journal article" date="2015" name="Nature">
        <title>Complex archaea that bridge the gap between prokaryotes and eukaryotes.</title>
        <authorList>
            <person name="Spang A."/>
            <person name="Saw J.H."/>
            <person name="Jorgensen S.L."/>
            <person name="Zaremba-Niedzwiedzka K."/>
            <person name="Martijn J."/>
            <person name="Lind A.E."/>
            <person name="van Eijk R."/>
            <person name="Schleper C."/>
            <person name="Guy L."/>
            <person name="Ettema T.J."/>
        </authorList>
    </citation>
    <scope>NUCLEOTIDE SEQUENCE</scope>
</reference>
<evidence type="ECO:0000313" key="1">
    <source>
        <dbReference type="EMBL" id="KKK81023.1"/>
    </source>
</evidence>
<accession>A0A0F8YI07</accession>